<gene>
    <name evidence="3" type="ORF">HF577_23625</name>
</gene>
<dbReference type="InterPro" id="IPR050900">
    <property type="entry name" value="Transposase_IS3/IS150/IS904"/>
</dbReference>
<dbReference type="Pfam" id="PF13276">
    <property type="entry name" value="HTH_21"/>
    <property type="match status" value="1"/>
</dbReference>
<feature type="region of interest" description="Disordered" evidence="1">
    <location>
        <begin position="1"/>
        <end position="27"/>
    </location>
</feature>
<dbReference type="RefSeq" id="WP_169398124.1">
    <property type="nucleotide sequence ID" value="NZ_BAAAJH010000001.1"/>
</dbReference>
<evidence type="ECO:0000256" key="1">
    <source>
        <dbReference type="SAM" id="MobiDB-lite"/>
    </source>
</evidence>
<protein>
    <submittedName>
        <fullName evidence="3">IS3 family transposase</fullName>
    </submittedName>
</protein>
<reference evidence="3 4" key="1">
    <citation type="submission" date="2020-04" db="EMBL/GenBank/DDBJ databases">
        <authorList>
            <person name="Klaysubun C."/>
            <person name="Duangmal K."/>
            <person name="Lipun K."/>
        </authorList>
    </citation>
    <scope>NUCLEOTIDE SEQUENCE [LARGE SCALE GENOMIC DNA]</scope>
    <source>
        <strain evidence="3 4">JCM 11839</strain>
    </source>
</reference>
<organism evidence="3 4">
    <name type="scientific">Pseudonocardia xinjiangensis</name>
    <dbReference type="NCBI Taxonomy" id="75289"/>
    <lineage>
        <taxon>Bacteria</taxon>
        <taxon>Bacillati</taxon>
        <taxon>Actinomycetota</taxon>
        <taxon>Actinomycetes</taxon>
        <taxon>Pseudonocardiales</taxon>
        <taxon>Pseudonocardiaceae</taxon>
        <taxon>Pseudonocardia</taxon>
    </lineage>
</organism>
<dbReference type="PANTHER" id="PTHR46889:SF4">
    <property type="entry name" value="TRANSPOSASE INSO FOR INSERTION SEQUENCE ELEMENT IS911B-RELATED"/>
    <property type="match status" value="1"/>
</dbReference>
<comment type="caution">
    <text evidence="3">The sequence shown here is derived from an EMBL/GenBank/DDBJ whole genome shotgun (WGS) entry which is preliminary data.</text>
</comment>
<dbReference type="EMBL" id="JAAXKY010000087">
    <property type="protein sequence ID" value="NMH80066.1"/>
    <property type="molecule type" value="Genomic_DNA"/>
</dbReference>
<evidence type="ECO:0000313" key="4">
    <source>
        <dbReference type="Proteomes" id="UP001296706"/>
    </source>
</evidence>
<name>A0ABX1RLH9_9PSEU</name>
<evidence type="ECO:0000313" key="3">
    <source>
        <dbReference type="EMBL" id="NMH80066.1"/>
    </source>
</evidence>
<dbReference type="InterPro" id="IPR025948">
    <property type="entry name" value="HTH-like_dom"/>
</dbReference>
<feature type="domain" description="HTH-like" evidence="2">
    <location>
        <begin position="66"/>
        <end position="117"/>
    </location>
</feature>
<evidence type="ECO:0000259" key="2">
    <source>
        <dbReference type="Pfam" id="PF13276"/>
    </source>
</evidence>
<sequence>MRSSRRRALFPPRRWTPQGRSGESRRGTERLLRNSAPVLQVLGVPASTYYGWLAQQRDPSPRRGADAELLDEIRRIHARSGATYGAPRVHATLRRRGHDVAGKRVERLMRENGAAGRAPAVARPLLAGRSGCRPADGWL</sequence>
<proteinExistence type="predicted"/>
<dbReference type="Proteomes" id="UP001296706">
    <property type="component" value="Unassembled WGS sequence"/>
</dbReference>
<dbReference type="PANTHER" id="PTHR46889">
    <property type="entry name" value="TRANSPOSASE INSF FOR INSERTION SEQUENCE IS3B-RELATED"/>
    <property type="match status" value="1"/>
</dbReference>
<accession>A0ABX1RLH9</accession>
<keyword evidence="4" id="KW-1185">Reference proteome</keyword>